<dbReference type="PANTHER" id="PTHR43806">
    <property type="entry name" value="PEPTIDASE S8"/>
    <property type="match status" value="1"/>
</dbReference>
<evidence type="ECO:0000259" key="7">
    <source>
        <dbReference type="Pfam" id="PF24476"/>
    </source>
</evidence>
<keyword evidence="3 5" id="KW-0378">Hydrolase</keyword>
<evidence type="ECO:0000259" key="6">
    <source>
        <dbReference type="Pfam" id="PF00082"/>
    </source>
</evidence>
<gene>
    <name evidence="8" type="ORF">K469DRAFT_367612</name>
</gene>
<dbReference type="PRINTS" id="PR00723">
    <property type="entry name" value="SUBTILISIN"/>
</dbReference>
<evidence type="ECO:0000256" key="2">
    <source>
        <dbReference type="ARBA" id="ARBA00022670"/>
    </source>
</evidence>
<dbReference type="OrthoDB" id="206201at2759"/>
<dbReference type="Gene3D" id="3.40.50.200">
    <property type="entry name" value="Peptidase S8/S53 domain"/>
    <property type="match status" value="1"/>
</dbReference>
<keyword evidence="2 5" id="KW-0645">Protease</keyword>
<feature type="active site" description="Charge relay system" evidence="5">
    <location>
        <position position="646"/>
    </location>
</feature>
<keyword evidence="4 5" id="KW-0720">Serine protease</keyword>
<evidence type="ECO:0000313" key="9">
    <source>
        <dbReference type="Proteomes" id="UP000800200"/>
    </source>
</evidence>
<feature type="active site" description="Charge relay system" evidence="5">
    <location>
        <position position="685"/>
    </location>
</feature>
<sequence>MDFYTEDANFFLDVAPAFVASLPPAPPRDEVPNSVKKQPLEDIRMLARNNANVELRFEIGELLATFTKERANQDLSFDDHRHVAEALEDILYLLEDLVDDSIISKDTIQLTGKFRKLECLRQYLIACKLPSSLNRPPQVPNDFRRWILYFEPGKNRTEAAQYRATARSAKEFNSTMGRIFQSTRASVESRPTQVFQEDRNEVGISLEDDKRDLTEYARLSSVIKAMVKVILEMSKACQASHSSFIYLSGFYEAEREVRIETIMTVCESGRSEKWHPVHWVGSSIHANRLRPQQTSTTTICGRLRQIRKAKKRLCIKVCPDGSWKEVVTDHRMNAYTEPPGMVLQDVLIPRQNQRDAKTVAPPLTKPDRLDLGIRIARSFLCLIGSPLLQCRWKSESMFVSRGTDASHDEDRQTKAYIQNDPLTEAVTPESKKHNMVELGALLWELFFAQKVNILEQDEESDDEDEIPSLSLYNALNREEIASREKCVEVECLDIIANCLDAYDKVDELDDSELRTDLYDKIVKPLKEYLQSYNSPRSNKRVASPSPIPFFQQSHQVGYSLPIANKNLSSQLNGREVYERNARISQHVDDLEEQQEKYNNHSSRLLSAQICSRATERATDWLNDFKAILIRTIGQEGGRSVRLAILDTGFKPDPTVNPRFSVQMRKRWRDFAGVSQGPVDEDKGQHGTRIVNLLHDILPKFEIFVGRVTIDKNGLADAKDNIAAAITYAADPDKWNADIISMSFGSTTPSKVVIDAIKDAERKRDDAILFFAAAANDGANLGEMFPASFTSVISVRGTWEDGGFMSKYNPDPQPSNQGTALFGTLADSVPCGAPYEDANTMSGCSVATPILASTAAFFIEFANSQAQARNLSHQERDVLGRLKTRAGMLHLFKRIASQREAANNRLYVAPQLLFKAGLSEEDCLIHIRSSCLEIPKRE</sequence>
<dbReference type="InterPro" id="IPR056002">
    <property type="entry name" value="DUF7580"/>
</dbReference>
<dbReference type="Proteomes" id="UP000800200">
    <property type="component" value="Unassembled WGS sequence"/>
</dbReference>
<dbReference type="EMBL" id="ML994617">
    <property type="protein sequence ID" value="KAF2191249.1"/>
    <property type="molecule type" value="Genomic_DNA"/>
</dbReference>
<proteinExistence type="inferred from homology"/>
<dbReference type="AlphaFoldDB" id="A0A6A6EKK1"/>
<dbReference type="Pfam" id="PF00082">
    <property type="entry name" value="Peptidase_S8"/>
    <property type="match status" value="1"/>
</dbReference>
<evidence type="ECO:0000256" key="3">
    <source>
        <dbReference type="ARBA" id="ARBA00022801"/>
    </source>
</evidence>
<dbReference type="InterPro" id="IPR015500">
    <property type="entry name" value="Peptidase_S8_subtilisin-rel"/>
</dbReference>
<evidence type="ECO:0000313" key="8">
    <source>
        <dbReference type="EMBL" id="KAF2191249.1"/>
    </source>
</evidence>
<feature type="domain" description="DUF7580" evidence="7">
    <location>
        <begin position="218"/>
        <end position="531"/>
    </location>
</feature>
<organism evidence="8 9">
    <name type="scientific">Zopfia rhizophila CBS 207.26</name>
    <dbReference type="NCBI Taxonomy" id="1314779"/>
    <lineage>
        <taxon>Eukaryota</taxon>
        <taxon>Fungi</taxon>
        <taxon>Dikarya</taxon>
        <taxon>Ascomycota</taxon>
        <taxon>Pezizomycotina</taxon>
        <taxon>Dothideomycetes</taxon>
        <taxon>Dothideomycetes incertae sedis</taxon>
        <taxon>Zopfiaceae</taxon>
        <taxon>Zopfia</taxon>
    </lineage>
</organism>
<dbReference type="PROSITE" id="PS51892">
    <property type="entry name" value="SUBTILASE"/>
    <property type="match status" value="1"/>
</dbReference>
<dbReference type="GO" id="GO:0004252">
    <property type="term" value="F:serine-type endopeptidase activity"/>
    <property type="evidence" value="ECO:0007669"/>
    <property type="project" value="UniProtKB-UniRule"/>
</dbReference>
<evidence type="ECO:0000256" key="1">
    <source>
        <dbReference type="ARBA" id="ARBA00011073"/>
    </source>
</evidence>
<reference evidence="8" key="1">
    <citation type="journal article" date="2020" name="Stud. Mycol.">
        <title>101 Dothideomycetes genomes: a test case for predicting lifestyles and emergence of pathogens.</title>
        <authorList>
            <person name="Haridas S."/>
            <person name="Albert R."/>
            <person name="Binder M."/>
            <person name="Bloem J."/>
            <person name="Labutti K."/>
            <person name="Salamov A."/>
            <person name="Andreopoulos B."/>
            <person name="Baker S."/>
            <person name="Barry K."/>
            <person name="Bills G."/>
            <person name="Bluhm B."/>
            <person name="Cannon C."/>
            <person name="Castanera R."/>
            <person name="Culley D."/>
            <person name="Daum C."/>
            <person name="Ezra D."/>
            <person name="Gonzalez J."/>
            <person name="Henrissat B."/>
            <person name="Kuo A."/>
            <person name="Liang C."/>
            <person name="Lipzen A."/>
            <person name="Lutzoni F."/>
            <person name="Magnuson J."/>
            <person name="Mondo S."/>
            <person name="Nolan M."/>
            <person name="Ohm R."/>
            <person name="Pangilinan J."/>
            <person name="Park H.-J."/>
            <person name="Ramirez L."/>
            <person name="Alfaro M."/>
            <person name="Sun H."/>
            <person name="Tritt A."/>
            <person name="Yoshinaga Y."/>
            <person name="Zwiers L.-H."/>
            <person name="Turgeon B."/>
            <person name="Goodwin S."/>
            <person name="Spatafora J."/>
            <person name="Crous P."/>
            <person name="Grigoriev I."/>
        </authorList>
    </citation>
    <scope>NUCLEOTIDE SEQUENCE</scope>
    <source>
        <strain evidence="8">CBS 207.26</strain>
    </source>
</reference>
<evidence type="ECO:0000256" key="5">
    <source>
        <dbReference type="PROSITE-ProRule" id="PRU01240"/>
    </source>
</evidence>
<feature type="active site" description="Charge relay system" evidence="5">
    <location>
        <position position="844"/>
    </location>
</feature>
<dbReference type="PANTHER" id="PTHR43806:SF11">
    <property type="entry name" value="CEREVISIN-RELATED"/>
    <property type="match status" value="1"/>
</dbReference>
<dbReference type="InterPro" id="IPR000209">
    <property type="entry name" value="Peptidase_S8/S53_dom"/>
</dbReference>
<name>A0A6A6EKK1_9PEZI</name>
<accession>A0A6A6EKK1</accession>
<dbReference type="SUPFAM" id="SSF52743">
    <property type="entry name" value="Subtilisin-like"/>
    <property type="match status" value="1"/>
</dbReference>
<dbReference type="Pfam" id="PF24476">
    <property type="entry name" value="DUF7580"/>
    <property type="match status" value="1"/>
</dbReference>
<dbReference type="InterPro" id="IPR036852">
    <property type="entry name" value="Peptidase_S8/S53_dom_sf"/>
</dbReference>
<evidence type="ECO:0000256" key="4">
    <source>
        <dbReference type="ARBA" id="ARBA00022825"/>
    </source>
</evidence>
<dbReference type="InterPro" id="IPR050131">
    <property type="entry name" value="Peptidase_S8_subtilisin-like"/>
</dbReference>
<dbReference type="GO" id="GO:0006508">
    <property type="term" value="P:proteolysis"/>
    <property type="evidence" value="ECO:0007669"/>
    <property type="project" value="UniProtKB-KW"/>
</dbReference>
<keyword evidence="9" id="KW-1185">Reference proteome</keyword>
<protein>
    <submittedName>
        <fullName evidence="8">Subtilisin-like protein</fullName>
    </submittedName>
</protein>
<feature type="domain" description="Peptidase S8/S53" evidence="6">
    <location>
        <begin position="637"/>
        <end position="869"/>
    </location>
</feature>
<comment type="similarity">
    <text evidence="1 5">Belongs to the peptidase S8 family.</text>
</comment>
<dbReference type="CDD" id="cd00306">
    <property type="entry name" value="Peptidases_S8_S53"/>
    <property type="match status" value="1"/>
</dbReference>